<accession>A0A5E6VNV2</accession>
<gene>
    <name evidence="2" type="ORF">PS662_04135</name>
</gene>
<organism evidence="2 3">
    <name type="scientific">Pseudomonas fluorescens</name>
    <dbReference type="NCBI Taxonomy" id="294"/>
    <lineage>
        <taxon>Bacteria</taxon>
        <taxon>Pseudomonadati</taxon>
        <taxon>Pseudomonadota</taxon>
        <taxon>Gammaproteobacteria</taxon>
        <taxon>Pseudomonadales</taxon>
        <taxon>Pseudomonadaceae</taxon>
        <taxon>Pseudomonas</taxon>
    </lineage>
</organism>
<dbReference type="Pfam" id="PF19619">
    <property type="entry name" value="DUF6124"/>
    <property type="match status" value="1"/>
</dbReference>
<feature type="region of interest" description="Disordered" evidence="1">
    <location>
        <begin position="1"/>
        <end position="34"/>
    </location>
</feature>
<sequence length="121" mass="13036">MPKVTPNPPDAAHTASANESPKTEPLDEATPRDDDEYRASFAHIRATPRTPSTMFIANPDVDVQDLLGFSSEALASACVMIMDQADRETGPSRNTLLGVHLIISSIEISVNRALDHLDPIG</sequence>
<evidence type="ECO:0000256" key="1">
    <source>
        <dbReference type="SAM" id="MobiDB-lite"/>
    </source>
</evidence>
<evidence type="ECO:0008006" key="4">
    <source>
        <dbReference type="Google" id="ProtNLM"/>
    </source>
</evidence>
<dbReference type="RefSeq" id="WP_150712500.1">
    <property type="nucleotide sequence ID" value="NZ_CABVHK010000014.1"/>
</dbReference>
<protein>
    <recommendedName>
        <fullName evidence="4">DUF3077 domain-containing protein</fullName>
    </recommendedName>
</protein>
<dbReference type="EMBL" id="CABVHK010000014">
    <property type="protein sequence ID" value="VVN16694.1"/>
    <property type="molecule type" value="Genomic_DNA"/>
</dbReference>
<feature type="compositionally biased region" description="Basic and acidic residues" evidence="1">
    <location>
        <begin position="21"/>
        <end position="34"/>
    </location>
</feature>
<evidence type="ECO:0000313" key="3">
    <source>
        <dbReference type="Proteomes" id="UP000326953"/>
    </source>
</evidence>
<proteinExistence type="predicted"/>
<dbReference type="OrthoDB" id="6902944at2"/>
<dbReference type="Proteomes" id="UP000326953">
    <property type="component" value="Unassembled WGS sequence"/>
</dbReference>
<evidence type="ECO:0000313" key="2">
    <source>
        <dbReference type="EMBL" id="VVN16694.1"/>
    </source>
</evidence>
<name>A0A5E6VNV2_PSEFL</name>
<dbReference type="AlphaFoldDB" id="A0A5E6VNV2"/>
<reference evidence="2 3" key="1">
    <citation type="submission" date="2019-09" db="EMBL/GenBank/DDBJ databases">
        <authorList>
            <person name="Chandra G."/>
            <person name="Truman W A."/>
        </authorList>
    </citation>
    <scope>NUCLEOTIDE SEQUENCE [LARGE SCALE GENOMIC DNA]</scope>
    <source>
        <strain evidence="2">PS662</strain>
    </source>
</reference>